<keyword evidence="4" id="KW-0224">Dipeptidase</keyword>
<dbReference type="SUPFAM" id="SSF53092">
    <property type="entry name" value="Creatinase/prolidase N-terminal domain"/>
    <property type="match status" value="1"/>
</dbReference>
<dbReference type="InterPro" id="IPR007865">
    <property type="entry name" value="Aminopep_P_N"/>
</dbReference>
<keyword evidence="5" id="KW-0482">Metalloprotease</keyword>
<organism evidence="7 8">
    <name type="scientific">Ladona fulva</name>
    <name type="common">Scarce chaser dragonfly</name>
    <name type="synonym">Libellula fulva</name>
    <dbReference type="NCBI Taxonomy" id="123851"/>
    <lineage>
        <taxon>Eukaryota</taxon>
        <taxon>Metazoa</taxon>
        <taxon>Ecdysozoa</taxon>
        <taxon>Arthropoda</taxon>
        <taxon>Hexapoda</taxon>
        <taxon>Insecta</taxon>
        <taxon>Pterygota</taxon>
        <taxon>Palaeoptera</taxon>
        <taxon>Odonata</taxon>
        <taxon>Epiprocta</taxon>
        <taxon>Anisoptera</taxon>
        <taxon>Libelluloidea</taxon>
        <taxon>Libellulidae</taxon>
        <taxon>Ladona</taxon>
    </lineage>
</organism>
<reference evidence="7" key="1">
    <citation type="submission" date="2013-04" db="EMBL/GenBank/DDBJ databases">
        <authorList>
            <person name="Qu J."/>
            <person name="Murali S.C."/>
            <person name="Bandaranaike D."/>
            <person name="Bellair M."/>
            <person name="Blankenburg K."/>
            <person name="Chao H."/>
            <person name="Dinh H."/>
            <person name="Doddapaneni H."/>
            <person name="Downs B."/>
            <person name="Dugan-Rocha S."/>
            <person name="Elkadiri S."/>
            <person name="Gnanaolivu R.D."/>
            <person name="Hernandez B."/>
            <person name="Javaid M."/>
            <person name="Jayaseelan J.C."/>
            <person name="Lee S."/>
            <person name="Li M."/>
            <person name="Ming W."/>
            <person name="Munidasa M."/>
            <person name="Muniz J."/>
            <person name="Nguyen L."/>
            <person name="Ongeri F."/>
            <person name="Osuji N."/>
            <person name="Pu L.-L."/>
            <person name="Puazo M."/>
            <person name="Qu C."/>
            <person name="Quiroz J."/>
            <person name="Raj R."/>
            <person name="Weissenberger G."/>
            <person name="Xin Y."/>
            <person name="Zou X."/>
            <person name="Han Y."/>
            <person name="Richards S."/>
            <person name="Worley K."/>
            <person name="Muzny D."/>
            <person name="Gibbs R."/>
        </authorList>
    </citation>
    <scope>NUCLEOTIDE SEQUENCE</scope>
    <source>
        <strain evidence="7">Sampled in the wild</strain>
    </source>
</reference>
<evidence type="ECO:0000256" key="5">
    <source>
        <dbReference type="ARBA" id="ARBA00023049"/>
    </source>
</evidence>
<name>A0A8K0K1L4_LADFU</name>
<dbReference type="PANTHER" id="PTHR48480">
    <property type="match status" value="1"/>
</dbReference>
<keyword evidence="1" id="KW-0645">Protease</keyword>
<dbReference type="Pfam" id="PF05195">
    <property type="entry name" value="AMP_N"/>
    <property type="match status" value="1"/>
</dbReference>
<sequence length="155" mass="18111">MDASTKSCDGPCYQMGPHTYPVPMELFARNRERLLERVKQRIPHEKYRGGSYPEKQIIYLQGGEDFHLYCTDVDLEFRQESYFNWLFGVQEPGFSGAIEVQTGVTMLFMPRLPEEYDVWMGKLRTPEDNKKRYGVDLVYYIDERSTSLGTLSDVD</sequence>
<feature type="domain" description="Aminopeptidase P N-terminal" evidence="6">
    <location>
        <begin position="22"/>
        <end position="155"/>
    </location>
</feature>
<dbReference type="InterPro" id="IPR052433">
    <property type="entry name" value="X-Pro_dipept-like"/>
</dbReference>
<comment type="caution">
    <text evidence="7">The sequence shown here is derived from an EMBL/GenBank/DDBJ whole genome shotgun (WGS) entry which is preliminary data.</text>
</comment>
<evidence type="ECO:0000256" key="1">
    <source>
        <dbReference type="ARBA" id="ARBA00022670"/>
    </source>
</evidence>
<proteinExistence type="predicted"/>
<dbReference type="GO" id="GO:0030145">
    <property type="term" value="F:manganese ion binding"/>
    <property type="evidence" value="ECO:0007669"/>
    <property type="project" value="InterPro"/>
</dbReference>
<dbReference type="GO" id="GO:0006508">
    <property type="term" value="P:proteolysis"/>
    <property type="evidence" value="ECO:0007669"/>
    <property type="project" value="UniProtKB-KW"/>
</dbReference>
<evidence type="ECO:0000256" key="4">
    <source>
        <dbReference type="ARBA" id="ARBA00022997"/>
    </source>
</evidence>
<evidence type="ECO:0000313" key="7">
    <source>
        <dbReference type="EMBL" id="KAG8226651.1"/>
    </source>
</evidence>
<dbReference type="InterPro" id="IPR029149">
    <property type="entry name" value="Creatin/AminoP/Spt16_N"/>
</dbReference>
<dbReference type="Proteomes" id="UP000792457">
    <property type="component" value="Unassembled WGS sequence"/>
</dbReference>
<dbReference type="SMART" id="SM01011">
    <property type="entry name" value="AMP_N"/>
    <property type="match status" value="1"/>
</dbReference>
<evidence type="ECO:0000256" key="2">
    <source>
        <dbReference type="ARBA" id="ARBA00022723"/>
    </source>
</evidence>
<evidence type="ECO:0000313" key="8">
    <source>
        <dbReference type="Proteomes" id="UP000792457"/>
    </source>
</evidence>
<evidence type="ECO:0000256" key="3">
    <source>
        <dbReference type="ARBA" id="ARBA00022801"/>
    </source>
</evidence>
<protein>
    <recommendedName>
        <fullName evidence="6">Aminopeptidase P N-terminal domain-containing protein</fullName>
    </recommendedName>
</protein>
<gene>
    <name evidence="7" type="ORF">J437_LFUL005303</name>
</gene>
<keyword evidence="3" id="KW-0378">Hydrolase</keyword>
<dbReference type="GO" id="GO:0016805">
    <property type="term" value="F:dipeptidase activity"/>
    <property type="evidence" value="ECO:0007669"/>
    <property type="project" value="UniProtKB-KW"/>
</dbReference>
<reference evidence="7" key="2">
    <citation type="submission" date="2017-10" db="EMBL/GenBank/DDBJ databases">
        <title>Ladona fulva Genome sequencing and assembly.</title>
        <authorList>
            <person name="Murali S."/>
            <person name="Richards S."/>
            <person name="Bandaranaike D."/>
            <person name="Bellair M."/>
            <person name="Blankenburg K."/>
            <person name="Chao H."/>
            <person name="Dinh H."/>
            <person name="Doddapaneni H."/>
            <person name="Dugan-Rocha S."/>
            <person name="Elkadiri S."/>
            <person name="Gnanaolivu R."/>
            <person name="Hernandez B."/>
            <person name="Skinner E."/>
            <person name="Javaid M."/>
            <person name="Lee S."/>
            <person name="Li M."/>
            <person name="Ming W."/>
            <person name="Munidasa M."/>
            <person name="Muniz J."/>
            <person name="Nguyen L."/>
            <person name="Hughes D."/>
            <person name="Osuji N."/>
            <person name="Pu L.-L."/>
            <person name="Puazo M."/>
            <person name="Qu C."/>
            <person name="Quiroz J."/>
            <person name="Raj R."/>
            <person name="Weissenberger G."/>
            <person name="Xin Y."/>
            <person name="Zou X."/>
            <person name="Han Y."/>
            <person name="Worley K."/>
            <person name="Muzny D."/>
            <person name="Gibbs R."/>
        </authorList>
    </citation>
    <scope>NUCLEOTIDE SEQUENCE</scope>
    <source>
        <strain evidence="7">Sampled in the wild</strain>
    </source>
</reference>
<evidence type="ECO:0000259" key="6">
    <source>
        <dbReference type="SMART" id="SM01011"/>
    </source>
</evidence>
<keyword evidence="8" id="KW-1185">Reference proteome</keyword>
<dbReference type="OrthoDB" id="8195820at2759"/>
<keyword evidence="2" id="KW-0479">Metal-binding</keyword>
<dbReference type="Gene3D" id="3.40.350.10">
    <property type="entry name" value="Creatinase/prolidase N-terminal domain"/>
    <property type="match status" value="1"/>
</dbReference>
<dbReference type="PANTHER" id="PTHR48480:SF2">
    <property type="entry name" value="PEPTIDASE D"/>
    <property type="match status" value="1"/>
</dbReference>
<dbReference type="AlphaFoldDB" id="A0A8K0K1L4"/>
<accession>A0A8K0K1L4</accession>
<dbReference type="EMBL" id="KZ308291">
    <property type="protein sequence ID" value="KAG8226651.1"/>
    <property type="molecule type" value="Genomic_DNA"/>
</dbReference>
<dbReference type="GO" id="GO:0070006">
    <property type="term" value="F:metalloaminopeptidase activity"/>
    <property type="evidence" value="ECO:0007669"/>
    <property type="project" value="InterPro"/>
</dbReference>